<dbReference type="EMBL" id="ACOL01000301">
    <property type="protein sequence ID" value="EEQ81652.1"/>
    <property type="molecule type" value="Genomic_DNA"/>
</dbReference>
<name>C4VAV0_VAIC1</name>
<evidence type="ECO:0000313" key="1">
    <source>
        <dbReference type="EMBL" id="EEQ81652.1"/>
    </source>
</evidence>
<dbReference type="VEuPathDB" id="MicrosporidiaDB:NCER_101832"/>
<dbReference type="HOGENOM" id="CLU_2400245_0_0_1"/>
<dbReference type="AlphaFoldDB" id="C4VAV0"/>
<dbReference type="KEGG" id="nce:NCER_101832"/>
<reference evidence="1 2" key="1">
    <citation type="journal article" date="2009" name="PLoS Pathog.">
        <title>Genomic analyses of the microsporidian Nosema ceranae, an emergent pathogen of honey bees.</title>
        <authorList>
            <person name="Cornman R.S."/>
            <person name="Chen Y.P."/>
            <person name="Schatz M.C."/>
            <person name="Street C."/>
            <person name="Zhao Y."/>
            <person name="Desany B."/>
            <person name="Egholm M."/>
            <person name="Hutchison S."/>
            <person name="Pettis J.S."/>
            <person name="Lipkin W.I."/>
            <person name="Evans J.D."/>
        </authorList>
    </citation>
    <scope>NUCLEOTIDE SEQUENCE [LARGE SCALE GENOMIC DNA]</scope>
    <source>
        <strain evidence="1 2">BRL01</strain>
    </source>
</reference>
<evidence type="ECO:0000313" key="2">
    <source>
        <dbReference type="Proteomes" id="UP000009082"/>
    </source>
</evidence>
<protein>
    <submittedName>
        <fullName evidence="1">Uncharacterized protein</fullName>
    </submittedName>
</protein>
<sequence length="93" mass="10564">MSHKKYRQTFLMSLIGDFGTPETSRRTEVAADTEQRLDTPFTLFIYNLGGGGSTRVMLCVPTEKIKGGEKKHTIFAKHVRQNLRFILGFVSKK</sequence>
<accession>C4VAV0</accession>
<proteinExistence type="predicted"/>
<gene>
    <name evidence="1" type="ORF">NCER_101832</name>
</gene>
<dbReference type="InParanoid" id="C4VAV0"/>
<dbReference type="Proteomes" id="UP000009082">
    <property type="component" value="Unassembled WGS sequence"/>
</dbReference>
<organism evidence="1 2">
    <name type="scientific">Vairimorpha ceranae (strain BRL01)</name>
    <name type="common">Microsporidian parasite</name>
    <name type="synonym">Nosema ceranae</name>
    <dbReference type="NCBI Taxonomy" id="578460"/>
    <lineage>
        <taxon>Eukaryota</taxon>
        <taxon>Fungi</taxon>
        <taxon>Fungi incertae sedis</taxon>
        <taxon>Microsporidia</taxon>
        <taxon>Nosematidae</taxon>
        <taxon>Vairimorpha</taxon>
    </lineage>
</organism>
<comment type="caution">
    <text evidence="1">The sequence shown here is derived from an EMBL/GenBank/DDBJ whole genome shotgun (WGS) entry which is preliminary data.</text>
</comment>